<proteinExistence type="predicted"/>
<dbReference type="KEGG" id="nhu:H0264_20440"/>
<dbReference type="EMBL" id="CP059399">
    <property type="protein sequence ID" value="QLY27821.1"/>
    <property type="molecule type" value="Genomic_DNA"/>
</dbReference>
<evidence type="ECO:0000256" key="8">
    <source>
        <dbReference type="SAM" id="MobiDB-lite"/>
    </source>
</evidence>
<dbReference type="SUPFAM" id="SSF56112">
    <property type="entry name" value="Protein kinase-like (PK-like)"/>
    <property type="match status" value="1"/>
</dbReference>
<dbReference type="InterPro" id="IPR008271">
    <property type="entry name" value="Ser/Thr_kinase_AS"/>
</dbReference>
<keyword evidence="6 7" id="KW-0067">ATP-binding</keyword>
<evidence type="ECO:0000256" key="1">
    <source>
        <dbReference type="ARBA" id="ARBA00012513"/>
    </source>
</evidence>
<keyword evidence="3" id="KW-0808">Transferase</keyword>
<feature type="binding site" evidence="7">
    <location>
        <position position="44"/>
    </location>
    <ligand>
        <name>ATP</name>
        <dbReference type="ChEBI" id="CHEBI:30616"/>
    </ligand>
</feature>
<evidence type="ECO:0000256" key="3">
    <source>
        <dbReference type="ARBA" id="ARBA00022679"/>
    </source>
</evidence>
<dbReference type="CDD" id="cd14014">
    <property type="entry name" value="STKc_PknB_like"/>
    <property type="match status" value="1"/>
</dbReference>
<feature type="region of interest" description="Disordered" evidence="8">
    <location>
        <begin position="461"/>
        <end position="487"/>
    </location>
</feature>
<feature type="compositionally biased region" description="Basic residues" evidence="8">
    <location>
        <begin position="477"/>
        <end position="487"/>
    </location>
</feature>
<accession>A0A7D6V576</accession>
<evidence type="ECO:0000256" key="4">
    <source>
        <dbReference type="ARBA" id="ARBA00022741"/>
    </source>
</evidence>
<dbReference type="PANTHER" id="PTHR43289:SF6">
    <property type="entry name" value="SERINE_THREONINE-PROTEIN KINASE NEKL-3"/>
    <property type="match status" value="1"/>
</dbReference>
<evidence type="ECO:0000256" key="2">
    <source>
        <dbReference type="ARBA" id="ARBA00022527"/>
    </source>
</evidence>
<evidence type="ECO:0000256" key="7">
    <source>
        <dbReference type="PROSITE-ProRule" id="PRU10141"/>
    </source>
</evidence>
<feature type="region of interest" description="Disordered" evidence="8">
    <location>
        <begin position="272"/>
        <end position="305"/>
    </location>
</feature>
<dbReference type="SUPFAM" id="SSF81901">
    <property type="entry name" value="HCP-like"/>
    <property type="match status" value="1"/>
</dbReference>
<dbReference type="Gene3D" id="3.30.200.20">
    <property type="entry name" value="Phosphorylase Kinase, domain 1"/>
    <property type="match status" value="1"/>
</dbReference>
<dbReference type="PROSITE" id="PS00108">
    <property type="entry name" value="PROTEIN_KINASE_ST"/>
    <property type="match status" value="1"/>
</dbReference>
<dbReference type="SMART" id="SM00220">
    <property type="entry name" value="S_TKc"/>
    <property type="match status" value="1"/>
</dbReference>
<keyword evidence="2" id="KW-0723">Serine/threonine-protein kinase</keyword>
<dbReference type="PROSITE" id="PS50011">
    <property type="entry name" value="PROTEIN_KINASE_DOM"/>
    <property type="match status" value="1"/>
</dbReference>
<sequence>MSGQRRPGWILAGRYRLIEQLGSGGFGTVWRAHDEQLRVDVAVKEVLLPQSESAEQHAERVARAEREARNAARLRHHPNIVSVHDVVTESGVPWIVMGLVTGRSLKQRLDADGPVSVEEATGVAAALLEALRAAHELGIVHRDIKPGNILLTGAGEVLLTDFGTARHHSDHTLTAKDSIIGSFEYMAPERIDGDDTPAGDLYSLGVTLYHAVEGVSPFRRNTIQGTMKAVIFSSAPAPARAGQLAELITRLMDREPGARPSIPAATQLLAARPHRTAKSTAPVQKSATSGKNSRSSSAARRRGEVNRLLAQAREQQRRGDRGEAERLLRQAADTEDALSMYFLARALENRGARGEAERWYRKAAESGETVSMLTLGDMFMKSGDLGQAAYWYRRYIDHGHIIGKVYLAAVYEAQGDYRAEILYREVEQDGDKVALKALGDQWKSLGRTDEAKRVYLKSAEAGHKPATSALEELEPHRHGRRPRGRNN</sequence>
<dbReference type="InterPro" id="IPR017441">
    <property type="entry name" value="Protein_kinase_ATP_BS"/>
</dbReference>
<protein>
    <recommendedName>
        <fullName evidence="1">non-specific serine/threonine protein kinase</fullName>
        <ecNumber evidence="1">2.7.11.1</ecNumber>
    </recommendedName>
</protein>
<keyword evidence="11" id="KW-1185">Reference proteome</keyword>
<organism evidence="10 11">
    <name type="scientific">Nocardia huaxiensis</name>
    <dbReference type="NCBI Taxonomy" id="2755382"/>
    <lineage>
        <taxon>Bacteria</taxon>
        <taxon>Bacillati</taxon>
        <taxon>Actinomycetota</taxon>
        <taxon>Actinomycetes</taxon>
        <taxon>Mycobacteriales</taxon>
        <taxon>Nocardiaceae</taxon>
        <taxon>Nocardia</taxon>
    </lineage>
</organism>
<dbReference type="Proteomes" id="UP000515512">
    <property type="component" value="Chromosome"/>
</dbReference>
<name>A0A7D6V576_9NOCA</name>
<dbReference type="InterPro" id="IPR011009">
    <property type="entry name" value="Kinase-like_dom_sf"/>
</dbReference>
<gene>
    <name evidence="10" type="ORF">H0264_20440</name>
</gene>
<evidence type="ECO:0000313" key="10">
    <source>
        <dbReference type="EMBL" id="QLY27821.1"/>
    </source>
</evidence>
<dbReference type="GO" id="GO:0005524">
    <property type="term" value="F:ATP binding"/>
    <property type="evidence" value="ECO:0007669"/>
    <property type="project" value="UniProtKB-UniRule"/>
</dbReference>
<dbReference type="GO" id="GO:0004674">
    <property type="term" value="F:protein serine/threonine kinase activity"/>
    <property type="evidence" value="ECO:0007669"/>
    <property type="project" value="UniProtKB-KW"/>
</dbReference>
<dbReference type="Pfam" id="PF00069">
    <property type="entry name" value="Pkinase"/>
    <property type="match status" value="1"/>
</dbReference>
<reference evidence="10 11" key="1">
    <citation type="submission" date="2020-07" db="EMBL/GenBank/DDBJ databases">
        <authorList>
            <person name="Zhuang K."/>
            <person name="Ran Y."/>
        </authorList>
    </citation>
    <scope>NUCLEOTIDE SEQUENCE [LARGE SCALE GENOMIC DNA]</scope>
    <source>
        <strain evidence="10 11">WCH-YHL-001</strain>
    </source>
</reference>
<feature type="domain" description="Protein kinase" evidence="9">
    <location>
        <begin position="15"/>
        <end position="277"/>
    </location>
</feature>
<evidence type="ECO:0000259" key="9">
    <source>
        <dbReference type="PROSITE" id="PS50011"/>
    </source>
</evidence>
<evidence type="ECO:0000256" key="6">
    <source>
        <dbReference type="ARBA" id="ARBA00022840"/>
    </source>
</evidence>
<dbReference type="InterPro" id="IPR011990">
    <property type="entry name" value="TPR-like_helical_dom_sf"/>
</dbReference>
<keyword evidence="4 7" id="KW-0547">Nucleotide-binding</keyword>
<dbReference type="AlphaFoldDB" id="A0A7D6V576"/>
<feature type="compositionally biased region" description="Polar residues" evidence="8">
    <location>
        <begin position="278"/>
        <end position="292"/>
    </location>
</feature>
<dbReference type="Gene3D" id="1.25.40.10">
    <property type="entry name" value="Tetratricopeptide repeat domain"/>
    <property type="match status" value="1"/>
</dbReference>
<dbReference type="EC" id="2.7.11.1" evidence="1"/>
<dbReference type="PROSITE" id="PS00107">
    <property type="entry name" value="PROTEIN_KINASE_ATP"/>
    <property type="match status" value="1"/>
</dbReference>
<dbReference type="RefSeq" id="WP_181579029.1">
    <property type="nucleotide sequence ID" value="NZ_CP059399.1"/>
</dbReference>
<keyword evidence="5 10" id="KW-0418">Kinase</keyword>
<evidence type="ECO:0000256" key="5">
    <source>
        <dbReference type="ARBA" id="ARBA00022777"/>
    </source>
</evidence>
<evidence type="ECO:0000313" key="11">
    <source>
        <dbReference type="Proteomes" id="UP000515512"/>
    </source>
</evidence>
<dbReference type="InterPro" id="IPR000719">
    <property type="entry name" value="Prot_kinase_dom"/>
</dbReference>
<dbReference type="Gene3D" id="1.10.510.10">
    <property type="entry name" value="Transferase(Phosphotransferase) domain 1"/>
    <property type="match status" value="1"/>
</dbReference>
<dbReference type="PANTHER" id="PTHR43289">
    <property type="entry name" value="MITOGEN-ACTIVATED PROTEIN KINASE KINASE KINASE 20-RELATED"/>
    <property type="match status" value="1"/>
</dbReference>